<sequence>MAERQAPRNAEADRPGTADCHIPRQNWTCPEWDPLGIFYGPERNTGANAETAQHGSSDSHIPKKTKTDAESASQGHPPHNCAKNTGTHAEGASKGHQLYEEPENTGTCEGPAPRGIYYSPVSPGQPKNTRASADSCRPRKTSTHVEPPYYGPKKTGTYAEASSLELPLYYGSEKNWTHANYVRPGHRPFNGLKNTGTHAEDSPLDLTLSYGSEKTWTRAKAVPTGYPPYYGPPPCPNEELWHLQNCLRHYNDVLRYQIDSVVQQIERLKKEKAKVCSQANTEKEEICSLKVLIKANSKAFVKERKTLHKTIRTLESRIADLKHKVRDKECKEECDSSAAQLGGEGSKEMKQNKQILEVPYKTKNGGRICKNYMQKVKLLTEQLSQRDDEILQLREQIESLFDKFAERTEQLQTSEAENKLNNQQWQKKFTCLQEQLRKEVSKKDQIWEARVKLMDEKMKQQVTDKLAEEQREMEKEKIKMLKEMNALEQKNTKLTEENRTLEKDKNKLVEQNENLKAFYIEMQKKMTDDNGHNGYSDKGQTHKQT</sequence>
<feature type="compositionally biased region" description="Basic and acidic residues" evidence="2">
    <location>
        <begin position="490"/>
        <end position="508"/>
    </location>
</feature>
<feature type="region of interest" description="Disordered" evidence="2">
    <location>
        <begin position="489"/>
        <end position="508"/>
    </location>
</feature>
<feature type="coiled-coil region" evidence="1">
    <location>
        <begin position="251"/>
        <end position="331"/>
    </location>
</feature>
<keyword evidence="1" id="KW-0175">Coiled coil</keyword>
<reference evidence="4" key="2">
    <citation type="submission" date="2019-02" db="EMBL/GenBank/DDBJ databases">
        <title>Opniocepnalus argus Var Kimnra genome.</title>
        <authorList>
            <person name="Zhou C."/>
            <person name="Xiao S."/>
        </authorList>
    </citation>
    <scope>NUCLEOTIDE SEQUENCE [LARGE SCALE GENOMIC DNA]</scope>
</reference>
<evidence type="ECO:0000313" key="4">
    <source>
        <dbReference type="Proteomes" id="UP000503349"/>
    </source>
</evidence>
<evidence type="ECO:0000256" key="1">
    <source>
        <dbReference type="SAM" id="Coils"/>
    </source>
</evidence>
<organism evidence="3 4">
    <name type="scientific">Channa argus</name>
    <name type="common">Northern snakehead</name>
    <name type="synonym">Ophicephalus argus</name>
    <dbReference type="NCBI Taxonomy" id="215402"/>
    <lineage>
        <taxon>Eukaryota</taxon>
        <taxon>Metazoa</taxon>
        <taxon>Chordata</taxon>
        <taxon>Craniata</taxon>
        <taxon>Vertebrata</taxon>
        <taxon>Euteleostomi</taxon>
        <taxon>Actinopterygii</taxon>
        <taxon>Neopterygii</taxon>
        <taxon>Teleostei</taxon>
        <taxon>Neoteleostei</taxon>
        <taxon>Acanthomorphata</taxon>
        <taxon>Anabantaria</taxon>
        <taxon>Anabantiformes</taxon>
        <taxon>Channoidei</taxon>
        <taxon>Channidae</taxon>
        <taxon>Channa</taxon>
    </lineage>
</organism>
<reference evidence="3 4" key="1">
    <citation type="submission" date="2019-02" db="EMBL/GenBank/DDBJ databases">
        <title>Opniocepnalus argus genome.</title>
        <authorList>
            <person name="Zhou C."/>
            <person name="Xiao S."/>
        </authorList>
    </citation>
    <scope>NUCLEOTIDE SEQUENCE [LARGE SCALE GENOMIC DNA]</scope>
    <source>
        <strain evidence="3">OARG1902GOOAL</strain>
        <tissue evidence="3">Muscle</tissue>
    </source>
</reference>
<feature type="region of interest" description="Disordered" evidence="2">
    <location>
        <begin position="526"/>
        <end position="545"/>
    </location>
</feature>
<evidence type="ECO:0000256" key="2">
    <source>
        <dbReference type="SAM" id="MobiDB-lite"/>
    </source>
</evidence>
<dbReference type="AlphaFoldDB" id="A0A6G1QIT6"/>
<protein>
    <submittedName>
        <fullName evidence="3">Uncharacterized protein</fullName>
    </submittedName>
</protein>
<feature type="compositionally biased region" description="Basic and acidic residues" evidence="2">
    <location>
        <begin position="1"/>
        <end position="16"/>
    </location>
</feature>
<keyword evidence="4" id="KW-1185">Reference proteome</keyword>
<dbReference type="Proteomes" id="UP000503349">
    <property type="component" value="Chromosome 17"/>
</dbReference>
<dbReference type="EMBL" id="CM015728">
    <property type="protein sequence ID" value="KAF3702364.1"/>
    <property type="molecule type" value="Genomic_DNA"/>
</dbReference>
<evidence type="ECO:0000313" key="3">
    <source>
        <dbReference type="EMBL" id="KAF3702364.1"/>
    </source>
</evidence>
<proteinExistence type="predicted"/>
<feature type="region of interest" description="Disordered" evidence="2">
    <location>
        <begin position="1"/>
        <end position="151"/>
    </location>
</feature>
<accession>A0A6G1QIT6</accession>
<feature type="compositionally biased region" description="Polar residues" evidence="2">
    <location>
        <begin position="45"/>
        <end position="59"/>
    </location>
</feature>
<gene>
    <name evidence="3" type="ORF">EXN66_Car018052</name>
</gene>
<name>A0A6G1QIT6_CHAAH</name>